<dbReference type="PROSITE" id="PS00941">
    <property type="entry name" value="CARBOXYLESTERASE_B_2"/>
    <property type="match status" value="1"/>
</dbReference>
<accession>A0A9W7BXG1</accession>
<dbReference type="InterPro" id="IPR002018">
    <property type="entry name" value="CarbesteraseB"/>
</dbReference>
<gene>
    <name evidence="5" type="ORF">TL16_g13284</name>
</gene>
<evidence type="ECO:0000259" key="4">
    <source>
        <dbReference type="Pfam" id="PF00135"/>
    </source>
</evidence>
<evidence type="ECO:0000313" key="5">
    <source>
        <dbReference type="EMBL" id="GMH96211.1"/>
    </source>
</evidence>
<dbReference type="SUPFAM" id="SSF53474">
    <property type="entry name" value="alpha/beta-Hydrolases"/>
    <property type="match status" value="1"/>
</dbReference>
<evidence type="ECO:0000313" key="6">
    <source>
        <dbReference type="Proteomes" id="UP001162640"/>
    </source>
</evidence>
<comment type="caution">
    <text evidence="5">The sequence shown here is derived from an EMBL/GenBank/DDBJ whole genome shotgun (WGS) entry which is preliminary data.</text>
</comment>
<sequence length="613" mass="66392">MNPMRNIGPLNCVKLLAIVVCLTLLAYWTSSHQIIWFTPTAVLDSRALWFTPVISLDNGMKLFGVADGATENYLGIPYAKAPVGDLRWSAPQEYVPTIADKGNFSAKAFGQPCVQPAGPDATAPSEKWIGDEDCLFLNVYVPSNPASSEPLPVALWIHGGSFTTGQGALYPGGALASLRNDVIIVTTNFRLNLFGHLGSKELAETAEDGGTGNYGLLDQRMAMRWVRKNIAAFGGDPSHVSLFGESSGALSISSHLLSDNSAPFFDAAVMQSGAFNAESNIQPMTDAQRTFEIVLDLASCDNVDCLKSLTTDELKAIAGDAARATYAIRPRVYCGNVWCLTADGVDLTGNALTLIESGKANSRGVPVILGTNQDEGIIFANLVQDPNATLTDLYNQWSETIPLIDDTDIAKLSEVRHCVTAARSDMILANSNSKAQIYLKNVTNTYPSFEGDVLAPLYYGNGTLPFWAADRSMGDRLFACSAIHSAQYLAITGPTYAYHFEHASKDTNAVVHGGEVPYVFSDLAAFSEGSKFGFNGFDEDDLLVAEKMANMWLNFFVNGDPGDPRWVEVTEGSDNILRIMGADNMTVADTSFKKQECAFWLEHYRKEIASVAY</sequence>
<name>A0A9W7BXG1_9STRA</name>
<comment type="similarity">
    <text evidence="1 3">Belongs to the type-B carboxylesterase/lipase family.</text>
</comment>
<dbReference type="PANTHER" id="PTHR11559">
    <property type="entry name" value="CARBOXYLESTERASE"/>
    <property type="match status" value="1"/>
</dbReference>
<dbReference type="EC" id="3.1.1.-" evidence="3"/>
<dbReference type="InterPro" id="IPR019819">
    <property type="entry name" value="Carboxylesterase_B_CS"/>
</dbReference>
<dbReference type="Proteomes" id="UP001162640">
    <property type="component" value="Unassembled WGS sequence"/>
</dbReference>
<dbReference type="InterPro" id="IPR029058">
    <property type="entry name" value="AB_hydrolase_fold"/>
</dbReference>
<keyword evidence="2 3" id="KW-0378">Hydrolase</keyword>
<dbReference type="InterPro" id="IPR050309">
    <property type="entry name" value="Type-B_Carboxylest/Lipase"/>
</dbReference>
<proteinExistence type="inferred from homology"/>
<reference evidence="6" key="1">
    <citation type="journal article" date="2023" name="Commun. Biol.">
        <title>Genome analysis of Parmales, the sister group of diatoms, reveals the evolutionary specialization of diatoms from phago-mixotrophs to photoautotrophs.</title>
        <authorList>
            <person name="Ban H."/>
            <person name="Sato S."/>
            <person name="Yoshikawa S."/>
            <person name="Yamada K."/>
            <person name="Nakamura Y."/>
            <person name="Ichinomiya M."/>
            <person name="Sato N."/>
            <person name="Blanc-Mathieu R."/>
            <person name="Endo H."/>
            <person name="Kuwata A."/>
            <person name="Ogata H."/>
        </authorList>
    </citation>
    <scope>NUCLEOTIDE SEQUENCE [LARGE SCALE GENOMIC DNA]</scope>
</reference>
<feature type="domain" description="Carboxylesterase type B" evidence="4">
    <location>
        <begin position="69"/>
        <end position="600"/>
    </location>
</feature>
<dbReference type="Pfam" id="PF00135">
    <property type="entry name" value="COesterase"/>
    <property type="match status" value="1"/>
</dbReference>
<dbReference type="EMBL" id="BLQM01000659">
    <property type="protein sequence ID" value="GMH96211.1"/>
    <property type="molecule type" value="Genomic_DNA"/>
</dbReference>
<dbReference type="AlphaFoldDB" id="A0A9W7BXG1"/>
<dbReference type="Gene3D" id="3.40.50.1820">
    <property type="entry name" value="alpha/beta hydrolase"/>
    <property type="match status" value="1"/>
</dbReference>
<dbReference type="PROSITE" id="PS00122">
    <property type="entry name" value="CARBOXYLESTERASE_B_1"/>
    <property type="match status" value="1"/>
</dbReference>
<protein>
    <recommendedName>
        <fullName evidence="3">Carboxylic ester hydrolase</fullName>
        <ecNumber evidence="3">3.1.1.-</ecNumber>
    </recommendedName>
</protein>
<evidence type="ECO:0000256" key="2">
    <source>
        <dbReference type="ARBA" id="ARBA00022801"/>
    </source>
</evidence>
<dbReference type="GO" id="GO:0016787">
    <property type="term" value="F:hydrolase activity"/>
    <property type="evidence" value="ECO:0007669"/>
    <property type="project" value="UniProtKB-KW"/>
</dbReference>
<dbReference type="InterPro" id="IPR019826">
    <property type="entry name" value="Carboxylesterase_B_AS"/>
</dbReference>
<evidence type="ECO:0000256" key="1">
    <source>
        <dbReference type="ARBA" id="ARBA00005964"/>
    </source>
</evidence>
<organism evidence="5 6">
    <name type="scientific">Triparma laevis f. inornata</name>
    <dbReference type="NCBI Taxonomy" id="1714386"/>
    <lineage>
        <taxon>Eukaryota</taxon>
        <taxon>Sar</taxon>
        <taxon>Stramenopiles</taxon>
        <taxon>Ochrophyta</taxon>
        <taxon>Bolidophyceae</taxon>
        <taxon>Parmales</taxon>
        <taxon>Triparmaceae</taxon>
        <taxon>Triparma</taxon>
    </lineage>
</organism>
<evidence type="ECO:0000256" key="3">
    <source>
        <dbReference type="RuleBase" id="RU361235"/>
    </source>
</evidence>